<dbReference type="Proteomes" id="UP000037035">
    <property type="component" value="Unassembled WGS sequence"/>
</dbReference>
<name>A0A0L6V2E1_9BASI</name>
<keyword evidence="3" id="KW-1185">Reference proteome</keyword>
<dbReference type="VEuPathDB" id="FungiDB:VP01_2815g1"/>
<evidence type="ECO:0000313" key="3">
    <source>
        <dbReference type="Proteomes" id="UP000037035"/>
    </source>
</evidence>
<evidence type="ECO:0000313" key="2">
    <source>
        <dbReference type="EMBL" id="KNZ54923.1"/>
    </source>
</evidence>
<evidence type="ECO:0000256" key="1">
    <source>
        <dbReference type="SAM" id="SignalP"/>
    </source>
</evidence>
<protein>
    <submittedName>
        <fullName evidence="2">Putative signal peptide protein</fullName>
    </submittedName>
</protein>
<keyword evidence="1" id="KW-0732">Signal</keyword>
<gene>
    <name evidence="2" type="ORF">VP01_2815g1</name>
</gene>
<comment type="caution">
    <text evidence="2">The sequence shown here is derived from an EMBL/GenBank/DDBJ whole genome shotgun (WGS) entry which is preliminary data.</text>
</comment>
<organism evidence="2 3">
    <name type="scientific">Puccinia sorghi</name>
    <dbReference type="NCBI Taxonomy" id="27349"/>
    <lineage>
        <taxon>Eukaryota</taxon>
        <taxon>Fungi</taxon>
        <taxon>Dikarya</taxon>
        <taxon>Basidiomycota</taxon>
        <taxon>Pucciniomycotina</taxon>
        <taxon>Pucciniomycetes</taxon>
        <taxon>Pucciniales</taxon>
        <taxon>Pucciniaceae</taxon>
        <taxon>Puccinia</taxon>
    </lineage>
</organism>
<feature type="signal peptide" evidence="1">
    <location>
        <begin position="1"/>
        <end position="24"/>
    </location>
</feature>
<sequence length="86" mass="10552">MLVIHNSNLHLFFLWCICVDRIKNCSIFNVFPDAPNYINYFNLTMQHWEIAHFTMDWEKHYNEQSKQIICQFFLCKQLNCKWMSLT</sequence>
<reference evidence="2 3" key="1">
    <citation type="submission" date="2015-08" db="EMBL/GenBank/DDBJ databases">
        <title>Next Generation Sequencing and Analysis of the Genome of Puccinia sorghi L Schw, the Causal Agent of Maize Common Rust.</title>
        <authorList>
            <person name="Rochi L."/>
            <person name="Burguener G."/>
            <person name="Darino M."/>
            <person name="Turjanski A."/>
            <person name="Kreff E."/>
            <person name="Dieguez M.J."/>
            <person name="Sacco F."/>
        </authorList>
    </citation>
    <scope>NUCLEOTIDE SEQUENCE [LARGE SCALE GENOMIC DNA]</scope>
    <source>
        <strain evidence="2 3">RO10H11247</strain>
    </source>
</reference>
<feature type="chain" id="PRO_5005567758" evidence="1">
    <location>
        <begin position="25"/>
        <end position="86"/>
    </location>
</feature>
<dbReference type="AlphaFoldDB" id="A0A0L6V2E1"/>
<accession>A0A0L6V2E1</accession>
<proteinExistence type="predicted"/>
<dbReference type="EMBL" id="LAVV01007741">
    <property type="protein sequence ID" value="KNZ54923.1"/>
    <property type="molecule type" value="Genomic_DNA"/>
</dbReference>